<dbReference type="RefSeq" id="WP_129188019.1">
    <property type="nucleotide sequence ID" value="NZ_CP035491.1"/>
</dbReference>
<dbReference type="AlphaFoldDB" id="A0A4V0YGR4"/>
<dbReference type="KEGG" id="agf:ET445_01000"/>
<name>A0A4V0YGR4_9MICO</name>
<dbReference type="InterPro" id="IPR007037">
    <property type="entry name" value="SIP_rossman_dom"/>
</dbReference>
<dbReference type="OrthoDB" id="5123323at2"/>
<dbReference type="Proteomes" id="UP000291259">
    <property type="component" value="Chromosome"/>
</dbReference>
<proteinExistence type="predicted"/>
<evidence type="ECO:0000313" key="2">
    <source>
        <dbReference type="EMBL" id="QAY72121.1"/>
    </source>
</evidence>
<feature type="domain" description="SIP-like Rossmann fold" evidence="1">
    <location>
        <begin position="20"/>
        <end position="119"/>
    </location>
</feature>
<gene>
    <name evidence="2" type="ORF">ET445_01000</name>
</gene>
<sequence length="148" mass="15565">MLCFPPTRRPAADDDLPPRRHLVIAADLGDLHEIRRILAAAPDDVSGLVAIETDRWMPAPSIAAPEGVAIRWFFHGRAAGPHGSSVVRAADAWLDEWMRADCDEHAEYAIWIGCEGSALAAGFARTIGLELAASAAGAAGTTGVLGEG</sequence>
<dbReference type="InterPro" id="IPR039261">
    <property type="entry name" value="FNR_nucleotide-bd"/>
</dbReference>
<evidence type="ECO:0000259" key="1">
    <source>
        <dbReference type="Pfam" id="PF04954"/>
    </source>
</evidence>
<organism evidence="2 3">
    <name type="scientific">Agromyces protaetiae</name>
    <dbReference type="NCBI Taxonomy" id="2509455"/>
    <lineage>
        <taxon>Bacteria</taxon>
        <taxon>Bacillati</taxon>
        <taxon>Actinomycetota</taxon>
        <taxon>Actinomycetes</taxon>
        <taxon>Micrococcales</taxon>
        <taxon>Microbacteriaceae</taxon>
        <taxon>Agromyces</taxon>
    </lineage>
</organism>
<evidence type="ECO:0000313" key="3">
    <source>
        <dbReference type="Proteomes" id="UP000291259"/>
    </source>
</evidence>
<dbReference type="EMBL" id="CP035491">
    <property type="protein sequence ID" value="QAY72121.1"/>
    <property type="molecule type" value="Genomic_DNA"/>
</dbReference>
<accession>A0A4V0YGR4</accession>
<protein>
    <recommendedName>
        <fullName evidence="1">SIP-like Rossmann fold domain-containing protein</fullName>
    </recommendedName>
</protein>
<keyword evidence="3" id="KW-1185">Reference proteome</keyword>
<dbReference type="Pfam" id="PF04954">
    <property type="entry name" value="SIP"/>
    <property type="match status" value="1"/>
</dbReference>
<dbReference type="Gene3D" id="3.40.50.80">
    <property type="entry name" value="Nucleotide-binding domain of ferredoxin-NADP reductase (FNR) module"/>
    <property type="match status" value="1"/>
</dbReference>
<reference evidence="2 3" key="1">
    <citation type="submission" date="2019-01" db="EMBL/GenBank/DDBJ databases">
        <title>Genome sequencing of strain FW100M-8.</title>
        <authorList>
            <person name="Heo J."/>
            <person name="Kim S.-J."/>
            <person name="Kim J.-S."/>
            <person name="Hong S.-B."/>
            <person name="Kwon S.-W."/>
        </authorList>
    </citation>
    <scope>NUCLEOTIDE SEQUENCE [LARGE SCALE GENOMIC DNA]</scope>
    <source>
        <strain evidence="2 3">FW100M-8</strain>
    </source>
</reference>